<dbReference type="EMBL" id="LAZR01011015">
    <property type="protein sequence ID" value="KKM63871.1"/>
    <property type="molecule type" value="Genomic_DNA"/>
</dbReference>
<dbReference type="AlphaFoldDB" id="A0A0F9JN82"/>
<accession>A0A0F9JN82</accession>
<gene>
    <name evidence="1" type="ORF">LCGC14_1507170</name>
</gene>
<name>A0A0F9JN82_9ZZZZ</name>
<sequence>MYNLLTRNAPAISILIWVFVLTLLTALGNCASAQDISQAQGEINGQWYRSTISADTLVVTFNKYGTLRLFFIIHPDYEGSTEGLGPKMVTFAYGAKGYILLRDSMCGPEAVGWYHATIVSGWMFLANLQDTCEARRLFFTGSWRRAVKEIQQPVFRSDALRGKELERIYY</sequence>
<evidence type="ECO:0000313" key="1">
    <source>
        <dbReference type="EMBL" id="KKM63871.1"/>
    </source>
</evidence>
<organism evidence="1">
    <name type="scientific">marine sediment metagenome</name>
    <dbReference type="NCBI Taxonomy" id="412755"/>
    <lineage>
        <taxon>unclassified sequences</taxon>
        <taxon>metagenomes</taxon>
        <taxon>ecological metagenomes</taxon>
    </lineage>
</organism>
<proteinExistence type="predicted"/>
<protein>
    <submittedName>
        <fullName evidence="1">Uncharacterized protein</fullName>
    </submittedName>
</protein>
<reference evidence="1" key="1">
    <citation type="journal article" date="2015" name="Nature">
        <title>Complex archaea that bridge the gap between prokaryotes and eukaryotes.</title>
        <authorList>
            <person name="Spang A."/>
            <person name="Saw J.H."/>
            <person name="Jorgensen S.L."/>
            <person name="Zaremba-Niedzwiedzka K."/>
            <person name="Martijn J."/>
            <person name="Lind A.E."/>
            <person name="van Eijk R."/>
            <person name="Schleper C."/>
            <person name="Guy L."/>
            <person name="Ettema T.J."/>
        </authorList>
    </citation>
    <scope>NUCLEOTIDE SEQUENCE</scope>
</reference>
<comment type="caution">
    <text evidence="1">The sequence shown here is derived from an EMBL/GenBank/DDBJ whole genome shotgun (WGS) entry which is preliminary data.</text>
</comment>